<dbReference type="EMBL" id="JAMZDX010000007">
    <property type="protein sequence ID" value="MCP2313791.1"/>
    <property type="molecule type" value="Genomic_DNA"/>
</dbReference>
<dbReference type="InterPro" id="IPR024072">
    <property type="entry name" value="DHFR-like_dom_sf"/>
</dbReference>
<comment type="caution">
    <text evidence="2">The sequence shown here is derived from an EMBL/GenBank/DDBJ whole genome shotgun (WGS) entry which is preliminary data.</text>
</comment>
<dbReference type="Proteomes" id="UP001206483">
    <property type="component" value="Unassembled WGS sequence"/>
</dbReference>
<protein>
    <submittedName>
        <fullName evidence="2">Dihydrofolate reductase</fullName>
    </submittedName>
</protein>
<accession>A0ABT1J8M7</accession>
<keyword evidence="3" id="KW-1185">Reference proteome</keyword>
<name>A0ABT1J8M7_9ACTN</name>
<evidence type="ECO:0000259" key="1">
    <source>
        <dbReference type="Pfam" id="PF01872"/>
    </source>
</evidence>
<dbReference type="InterPro" id="IPR050765">
    <property type="entry name" value="Riboflavin_Biosynth_HTPR"/>
</dbReference>
<dbReference type="SUPFAM" id="SSF53597">
    <property type="entry name" value="Dihydrofolate reductase-like"/>
    <property type="match status" value="1"/>
</dbReference>
<dbReference type="Pfam" id="PF01872">
    <property type="entry name" value="RibD_C"/>
    <property type="match status" value="1"/>
</dbReference>
<dbReference type="PANTHER" id="PTHR38011:SF11">
    <property type="entry name" value="2,5-DIAMINO-6-RIBOSYLAMINO-4(3H)-PYRIMIDINONE 5'-PHOSPHATE REDUCTASE"/>
    <property type="match status" value="1"/>
</dbReference>
<reference evidence="2 3" key="1">
    <citation type="submission" date="2022-06" db="EMBL/GenBank/DDBJ databases">
        <title>Sequencing the genomes of 1000 actinobacteria strains.</title>
        <authorList>
            <person name="Klenk H.-P."/>
        </authorList>
    </citation>
    <scope>NUCLEOTIDE SEQUENCE [LARGE SCALE GENOMIC DNA]</scope>
    <source>
        <strain evidence="2 3">DSM 41656</strain>
    </source>
</reference>
<organism evidence="2 3">
    <name type="scientific">Kitasatospora paracochleata</name>
    <dbReference type="NCBI Taxonomy" id="58354"/>
    <lineage>
        <taxon>Bacteria</taxon>
        <taxon>Bacillati</taxon>
        <taxon>Actinomycetota</taxon>
        <taxon>Actinomycetes</taxon>
        <taxon>Kitasatosporales</taxon>
        <taxon>Streptomycetaceae</taxon>
        <taxon>Kitasatospora</taxon>
    </lineage>
</organism>
<evidence type="ECO:0000313" key="3">
    <source>
        <dbReference type="Proteomes" id="UP001206483"/>
    </source>
</evidence>
<dbReference type="RefSeq" id="WP_253803934.1">
    <property type="nucleotide sequence ID" value="NZ_BAAAUB010000004.1"/>
</dbReference>
<sequence>MRKIILQMSISLDGHIEAPGRRIDWHRVDEELHRHLNEELRGAGAFLSGRVTYELMAAYWPTADAGPDCPPVMADFAAIWRRMPKVVYSRTIDHADWNTTIRREVDPDEVRALQAEPGGDLVVGGADLAAAFLAHDLVDEYRLYVHPVAIGGGKPLFPADGVERPVRLLGTRTFGNGVVRLHYGRPDAA</sequence>
<dbReference type="Gene3D" id="3.40.430.10">
    <property type="entry name" value="Dihydrofolate Reductase, subunit A"/>
    <property type="match status" value="1"/>
</dbReference>
<proteinExistence type="predicted"/>
<dbReference type="InterPro" id="IPR002734">
    <property type="entry name" value="RibDG_C"/>
</dbReference>
<evidence type="ECO:0000313" key="2">
    <source>
        <dbReference type="EMBL" id="MCP2313791.1"/>
    </source>
</evidence>
<gene>
    <name evidence="2" type="ORF">FHR36_006990</name>
</gene>
<dbReference type="PANTHER" id="PTHR38011">
    <property type="entry name" value="DIHYDROFOLATE REDUCTASE FAMILY PROTEIN (AFU_ORTHOLOGUE AFUA_8G06820)"/>
    <property type="match status" value="1"/>
</dbReference>
<feature type="domain" description="Bacterial bifunctional deaminase-reductase C-terminal" evidence="1">
    <location>
        <begin position="2"/>
        <end position="179"/>
    </location>
</feature>